<dbReference type="InterPro" id="IPR002495">
    <property type="entry name" value="Glyco_trans_8"/>
</dbReference>
<evidence type="ECO:0000256" key="2">
    <source>
        <dbReference type="ARBA" id="ARBA00022679"/>
    </source>
</evidence>
<dbReference type="PANTHER" id="PTHR13778">
    <property type="entry name" value="GLYCOSYLTRANSFERASE 8 DOMAIN-CONTAINING PROTEIN"/>
    <property type="match status" value="1"/>
</dbReference>
<sequence length="371" mass="42752">MKFPDAMTAPPVPASPEKSRIPVMFSATGGWGLPLAVAIHTLCLHASSGRFYDIHIVHDGMDARIIQELNQVAAPFPQVSLSFLQLPEEFRHLFQNGNKDRYSPLAYARLMAGSLFPQYDRIVYLDADVLLAGDVAELYFSDLRGASVAAAGDGLALWSIEKGTMHPHLEYMGNYLSSPLSYCNSGVLVLDLDQMRRRNLEHRLLQQLRNRPEPFPYPDQDILNIALHGDMTTLPPEWNFQFLSWTWDEEKTRLLRGTEFENVPSISCGRSWKLLHMVGPEKPWRLPDTPGTMGQFHYILYSFFWWPEAKRLPAFREELDAISQGLAPLLQRHIRGWQWKLFFSRGHIFRKRRDKIRWLKKLLSILNGRKP</sequence>
<gene>
    <name evidence="4" type="ORF">CXU09_10225</name>
</gene>
<dbReference type="GO" id="GO:0016757">
    <property type="term" value="F:glycosyltransferase activity"/>
    <property type="evidence" value="ECO:0007669"/>
    <property type="project" value="UniProtKB-KW"/>
</dbReference>
<dbReference type="Pfam" id="PF01501">
    <property type="entry name" value="Glyco_transf_8"/>
    <property type="match status" value="1"/>
</dbReference>
<dbReference type="AlphaFoldDB" id="A0AAP8T8M2"/>
<accession>A0AAP8T8M2</accession>
<comment type="caution">
    <text evidence="4">The sequence shown here is derived from an EMBL/GenBank/DDBJ whole genome shotgun (WGS) entry which is preliminary data.</text>
</comment>
<dbReference type="Proteomes" id="UP000235914">
    <property type="component" value="Unassembled WGS sequence"/>
</dbReference>
<keyword evidence="2" id="KW-0808">Transferase</keyword>
<dbReference type="CDD" id="cd04194">
    <property type="entry name" value="GT8_A4GalT_like"/>
    <property type="match status" value="1"/>
</dbReference>
<organism evidence="4 5">
    <name type="scientific">Akkermansia muciniphila</name>
    <dbReference type="NCBI Taxonomy" id="239935"/>
    <lineage>
        <taxon>Bacteria</taxon>
        <taxon>Pseudomonadati</taxon>
        <taxon>Verrucomicrobiota</taxon>
        <taxon>Verrucomicrobiia</taxon>
        <taxon>Verrucomicrobiales</taxon>
        <taxon>Akkermansiaceae</taxon>
        <taxon>Akkermansia</taxon>
    </lineage>
</organism>
<evidence type="ECO:0000256" key="3">
    <source>
        <dbReference type="ARBA" id="ARBA00022723"/>
    </source>
</evidence>
<dbReference type="InterPro" id="IPR050748">
    <property type="entry name" value="Glycosyltrans_8_dom-fam"/>
</dbReference>
<proteinExistence type="predicted"/>
<dbReference type="EMBL" id="PJKN01000006">
    <property type="protein sequence ID" value="PNC53969.1"/>
    <property type="molecule type" value="Genomic_DNA"/>
</dbReference>
<dbReference type="PANTHER" id="PTHR13778:SF47">
    <property type="entry name" value="LIPOPOLYSACCHARIDE 1,3-GALACTOSYLTRANSFERASE"/>
    <property type="match status" value="1"/>
</dbReference>
<evidence type="ECO:0008006" key="6">
    <source>
        <dbReference type="Google" id="ProtNLM"/>
    </source>
</evidence>
<dbReference type="GO" id="GO:0046872">
    <property type="term" value="F:metal ion binding"/>
    <property type="evidence" value="ECO:0007669"/>
    <property type="project" value="UniProtKB-KW"/>
</dbReference>
<protein>
    <recommendedName>
        <fullName evidence="6">Glycosyltransferase family 8 protein</fullName>
    </recommendedName>
</protein>
<reference evidence="4 5" key="1">
    <citation type="journal article" date="2017" name="BMC Genomics">
        <title>Genome sequencing of 39 Akkermansia muciniphila isolates reveals its population structure, genomic and functional diverisity, and global distribution in mammalian gut microbiotas.</title>
        <authorList>
            <person name="Guo X."/>
            <person name="Li S."/>
            <person name="Zhang J."/>
            <person name="Wu F."/>
            <person name="Li X."/>
            <person name="Wu D."/>
            <person name="Zhang M."/>
            <person name="Ou Z."/>
            <person name="Jie Z."/>
            <person name="Yan Q."/>
            <person name="Li P."/>
            <person name="Yi J."/>
            <person name="Peng Y."/>
        </authorList>
    </citation>
    <scope>NUCLEOTIDE SEQUENCE [LARGE SCALE GENOMIC DNA]</scope>
    <source>
        <strain evidence="4 5">GP43</strain>
    </source>
</reference>
<dbReference type="RefSeq" id="WP_102736004.1">
    <property type="nucleotide sequence ID" value="NZ_PJKN01000006.1"/>
</dbReference>
<name>A0AAP8T8M2_9BACT</name>
<dbReference type="InterPro" id="IPR029044">
    <property type="entry name" value="Nucleotide-diphossugar_trans"/>
</dbReference>
<keyword evidence="3" id="KW-0479">Metal-binding</keyword>
<evidence type="ECO:0000313" key="5">
    <source>
        <dbReference type="Proteomes" id="UP000235914"/>
    </source>
</evidence>
<evidence type="ECO:0000313" key="4">
    <source>
        <dbReference type="EMBL" id="PNC53969.1"/>
    </source>
</evidence>
<dbReference type="SUPFAM" id="SSF53448">
    <property type="entry name" value="Nucleotide-diphospho-sugar transferases"/>
    <property type="match status" value="1"/>
</dbReference>
<keyword evidence="1" id="KW-0328">Glycosyltransferase</keyword>
<evidence type="ECO:0000256" key="1">
    <source>
        <dbReference type="ARBA" id="ARBA00022676"/>
    </source>
</evidence>
<dbReference type="Gene3D" id="3.90.550.10">
    <property type="entry name" value="Spore Coat Polysaccharide Biosynthesis Protein SpsA, Chain A"/>
    <property type="match status" value="1"/>
</dbReference>